<evidence type="ECO:0000256" key="1">
    <source>
        <dbReference type="SAM" id="MobiDB-lite"/>
    </source>
</evidence>
<gene>
    <name evidence="3" type="ORF">ACFO0S_05250</name>
</gene>
<dbReference type="InterPro" id="IPR010982">
    <property type="entry name" value="Lambda_DNA-bd_dom_sf"/>
</dbReference>
<reference evidence="4" key="1">
    <citation type="journal article" date="2019" name="Int. J. Syst. Evol. Microbiol.">
        <title>The Global Catalogue of Microorganisms (GCM) 10K type strain sequencing project: providing services to taxonomists for standard genome sequencing and annotation.</title>
        <authorList>
            <consortium name="The Broad Institute Genomics Platform"/>
            <consortium name="The Broad Institute Genome Sequencing Center for Infectious Disease"/>
            <person name="Wu L."/>
            <person name="Ma J."/>
        </authorList>
    </citation>
    <scope>NUCLEOTIDE SEQUENCE [LARGE SCALE GENOMIC DNA]</scope>
    <source>
        <strain evidence="4">CCUG 50353</strain>
    </source>
</reference>
<organism evidence="3 4">
    <name type="scientific">Chryseomicrobium palamuruense</name>
    <dbReference type="NCBI Taxonomy" id="682973"/>
    <lineage>
        <taxon>Bacteria</taxon>
        <taxon>Bacillati</taxon>
        <taxon>Bacillota</taxon>
        <taxon>Bacilli</taxon>
        <taxon>Bacillales</taxon>
        <taxon>Caryophanaceae</taxon>
        <taxon>Chryseomicrobium</taxon>
    </lineage>
</organism>
<dbReference type="InterPro" id="IPR050400">
    <property type="entry name" value="Bact_Cytoskel_RodZ"/>
</dbReference>
<dbReference type="Pfam" id="PF13413">
    <property type="entry name" value="HTH_25"/>
    <property type="match status" value="1"/>
</dbReference>
<proteinExistence type="predicted"/>
<feature type="region of interest" description="Disordered" evidence="1">
    <location>
        <begin position="142"/>
        <end position="186"/>
    </location>
</feature>
<evidence type="ECO:0000313" key="3">
    <source>
        <dbReference type="EMBL" id="MFC4354484.1"/>
    </source>
</evidence>
<sequence length="283" mass="31534">MSELGTRLQQARTEKGLSIDDVQSITKIQKRYLIGIEEGNYDSMPGPFYIRAFVRQYADAVGLSGEQLLNDYKDELPAAQKSTPTQMNAATVSRRGYRSGGRFMEIFPMILVALFVIAIIAIAYVLSQRAPVDSPVEEAEDSEIVLETQPQEDEPAAPIEEEEETVEEEPVEPEPTVTITPTRTQGENAYIDVTGTEALTVRIEFTGESWLSILRNDLGGELLIPSERVYSVADSPFTFEAPEPGVYRIRLGVTANSKVFINDEPLPFQTGMNSENLYINWTQ</sequence>
<keyword evidence="2" id="KW-1133">Transmembrane helix</keyword>
<feature type="compositionally biased region" description="Acidic residues" evidence="1">
    <location>
        <begin position="142"/>
        <end position="172"/>
    </location>
</feature>
<keyword evidence="2" id="KW-0812">Transmembrane</keyword>
<keyword evidence="2" id="KW-0472">Membrane</keyword>
<dbReference type="RefSeq" id="WP_378140763.1">
    <property type="nucleotide sequence ID" value="NZ_JBHSEF010000011.1"/>
</dbReference>
<dbReference type="EMBL" id="JBHSEF010000011">
    <property type="protein sequence ID" value="MFC4354484.1"/>
    <property type="molecule type" value="Genomic_DNA"/>
</dbReference>
<evidence type="ECO:0000313" key="4">
    <source>
        <dbReference type="Proteomes" id="UP001595733"/>
    </source>
</evidence>
<accession>A0ABV8UVH1</accession>
<evidence type="ECO:0000256" key="2">
    <source>
        <dbReference type="SAM" id="Phobius"/>
    </source>
</evidence>
<dbReference type="Gene3D" id="1.10.260.40">
    <property type="entry name" value="lambda repressor-like DNA-binding domains"/>
    <property type="match status" value="1"/>
</dbReference>
<keyword evidence="4" id="KW-1185">Reference proteome</keyword>
<dbReference type="Proteomes" id="UP001595733">
    <property type="component" value="Unassembled WGS sequence"/>
</dbReference>
<comment type="caution">
    <text evidence="3">The sequence shown here is derived from an EMBL/GenBank/DDBJ whole genome shotgun (WGS) entry which is preliminary data.</text>
</comment>
<feature type="transmembrane region" description="Helical" evidence="2">
    <location>
        <begin position="103"/>
        <end position="126"/>
    </location>
</feature>
<dbReference type="SUPFAM" id="SSF47413">
    <property type="entry name" value="lambda repressor-like DNA-binding domains"/>
    <property type="match status" value="1"/>
</dbReference>
<name>A0ABV8UVH1_9BACL</name>
<protein>
    <submittedName>
        <fullName evidence="3">Helix-turn-helix domain-containing protein</fullName>
    </submittedName>
</protein>
<dbReference type="PANTHER" id="PTHR34475">
    <property type="match status" value="1"/>
</dbReference>
<dbReference type="PANTHER" id="PTHR34475:SF1">
    <property type="entry name" value="CYTOSKELETON PROTEIN RODZ"/>
    <property type="match status" value="1"/>
</dbReference>